<name>A0ABD2MM08_9CUCU</name>
<sequence>MPLLESSDIRLGSNFQILNIVDVNCQPGYVKVDGVCQIEVWRLWLLLLSLHKCKRNVCETISLKTGQSGGRLQHDDQQTININCLFT</sequence>
<dbReference type="AlphaFoldDB" id="A0ABD2MM08"/>
<reference evidence="1 2" key="1">
    <citation type="journal article" date="2021" name="BMC Biol.">
        <title>Horizontally acquired antibacterial genes associated with adaptive radiation of ladybird beetles.</title>
        <authorList>
            <person name="Li H.S."/>
            <person name="Tang X.F."/>
            <person name="Huang Y.H."/>
            <person name="Xu Z.Y."/>
            <person name="Chen M.L."/>
            <person name="Du X.Y."/>
            <person name="Qiu B.Y."/>
            <person name="Chen P.T."/>
            <person name="Zhang W."/>
            <person name="Slipinski A."/>
            <person name="Escalona H.E."/>
            <person name="Waterhouse R.M."/>
            <person name="Zwick A."/>
            <person name="Pang H."/>
        </authorList>
    </citation>
    <scope>NUCLEOTIDE SEQUENCE [LARGE SCALE GENOMIC DNA]</scope>
    <source>
        <strain evidence="1">SYSU2018</strain>
    </source>
</reference>
<gene>
    <name evidence="1" type="ORF">HHI36_011556</name>
</gene>
<dbReference type="EMBL" id="JABFTP020000001">
    <property type="protein sequence ID" value="KAL3267429.1"/>
    <property type="molecule type" value="Genomic_DNA"/>
</dbReference>
<evidence type="ECO:0000313" key="2">
    <source>
        <dbReference type="Proteomes" id="UP001516400"/>
    </source>
</evidence>
<dbReference type="Proteomes" id="UP001516400">
    <property type="component" value="Unassembled WGS sequence"/>
</dbReference>
<accession>A0ABD2MM08</accession>
<evidence type="ECO:0000313" key="1">
    <source>
        <dbReference type="EMBL" id="KAL3267429.1"/>
    </source>
</evidence>
<proteinExistence type="predicted"/>
<keyword evidence="2" id="KW-1185">Reference proteome</keyword>
<organism evidence="1 2">
    <name type="scientific">Cryptolaemus montrouzieri</name>
    <dbReference type="NCBI Taxonomy" id="559131"/>
    <lineage>
        <taxon>Eukaryota</taxon>
        <taxon>Metazoa</taxon>
        <taxon>Ecdysozoa</taxon>
        <taxon>Arthropoda</taxon>
        <taxon>Hexapoda</taxon>
        <taxon>Insecta</taxon>
        <taxon>Pterygota</taxon>
        <taxon>Neoptera</taxon>
        <taxon>Endopterygota</taxon>
        <taxon>Coleoptera</taxon>
        <taxon>Polyphaga</taxon>
        <taxon>Cucujiformia</taxon>
        <taxon>Coccinelloidea</taxon>
        <taxon>Coccinellidae</taxon>
        <taxon>Scymninae</taxon>
        <taxon>Scymnini</taxon>
        <taxon>Cryptolaemus</taxon>
    </lineage>
</organism>
<protein>
    <submittedName>
        <fullName evidence="1">Uncharacterized protein</fullName>
    </submittedName>
</protein>
<comment type="caution">
    <text evidence="1">The sequence shown here is derived from an EMBL/GenBank/DDBJ whole genome shotgun (WGS) entry which is preliminary data.</text>
</comment>